<name>A0ABC9WBM4_GRUJA</name>
<reference evidence="1 2" key="1">
    <citation type="submission" date="2024-06" db="EMBL/GenBank/DDBJ databases">
        <title>The draft genome of Grus japonensis, version 3.</title>
        <authorList>
            <person name="Nabeshima K."/>
            <person name="Suzuki S."/>
            <person name="Onuma M."/>
        </authorList>
    </citation>
    <scope>NUCLEOTIDE SEQUENCE [LARGE SCALE GENOMIC DNA]</scope>
    <source>
        <strain evidence="1 2">451A</strain>
    </source>
</reference>
<dbReference type="AlphaFoldDB" id="A0ABC9WBM4"/>
<comment type="caution">
    <text evidence="1">The sequence shown here is derived from an EMBL/GenBank/DDBJ whole genome shotgun (WGS) entry which is preliminary data.</text>
</comment>
<sequence>MLSADQQQGLSHQVGTFQQSFILDAISKHVEEKKVIRSHQHVFTKGNDGMTGWVDEGRAVDVVSLDFRKAFDTISHNILMGHCTGPRRYRSHQLLPVTLRVFTWHGSCREVMLSYKESCFPCLELAWSKHTPTGGYSGAAHTGMLRMNKPRYQKFCSPSERCKY</sequence>
<gene>
    <name evidence="1" type="ORF">GRJ2_000628000</name>
</gene>
<evidence type="ECO:0000313" key="1">
    <source>
        <dbReference type="EMBL" id="GAB0181627.1"/>
    </source>
</evidence>
<protein>
    <submittedName>
        <fullName evidence="1">Mitochondrial enolase superfamily member 1</fullName>
    </submittedName>
</protein>
<proteinExistence type="predicted"/>
<accession>A0ABC9WBM4</accession>
<dbReference type="Proteomes" id="UP001623348">
    <property type="component" value="Unassembled WGS sequence"/>
</dbReference>
<evidence type="ECO:0000313" key="2">
    <source>
        <dbReference type="Proteomes" id="UP001623348"/>
    </source>
</evidence>
<organism evidence="1 2">
    <name type="scientific">Grus japonensis</name>
    <name type="common">Japanese crane</name>
    <name type="synonym">Red-crowned crane</name>
    <dbReference type="NCBI Taxonomy" id="30415"/>
    <lineage>
        <taxon>Eukaryota</taxon>
        <taxon>Metazoa</taxon>
        <taxon>Chordata</taxon>
        <taxon>Craniata</taxon>
        <taxon>Vertebrata</taxon>
        <taxon>Euteleostomi</taxon>
        <taxon>Archelosauria</taxon>
        <taxon>Archosauria</taxon>
        <taxon>Dinosauria</taxon>
        <taxon>Saurischia</taxon>
        <taxon>Theropoda</taxon>
        <taxon>Coelurosauria</taxon>
        <taxon>Aves</taxon>
        <taxon>Neognathae</taxon>
        <taxon>Neoaves</taxon>
        <taxon>Gruiformes</taxon>
        <taxon>Gruidae</taxon>
        <taxon>Grus</taxon>
    </lineage>
</organism>
<keyword evidence="2" id="KW-1185">Reference proteome</keyword>
<dbReference type="EMBL" id="BAAFJT010000002">
    <property type="protein sequence ID" value="GAB0181627.1"/>
    <property type="molecule type" value="Genomic_DNA"/>
</dbReference>